<proteinExistence type="predicted"/>
<dbReference type="OrthoDB" id="1735438at2759"/>
<evidence type="ECO:0000259" key="2">
    <source>
        <dbReference type="PROSITE" id="PS50104"/>
    </source>
</evidence>
<reference evidence="3 4" key="1">
    <citation type="submission" date="2015-01" db="EMBL/GenBank/DDBJ databases">
        <title>Genome of allotetraploid Gossypium barbadense reveals genomic plasticity and fiber elongation in cotton evolution.</title>
        <authorList>
            <person name="Chen X."/>
            <person name="Liu X."/>
            <person name="Zhao B."/>
            <person name="Zheng H."/>
            <person name="Hu Y."/>
            <person name="Lu G."/>
            <person name="Yang C."/>
            <person name="Chen J."/>
            <person name="Shan C."/>
            <person name="Zhang L."/>
            <person name="Zhou Y."/>
            <person name="Wang L."/>
            <person name="Guo W."/>
            <person name="Bai Y."/>
            <person name="Ruan J."/>
            <person name="Shangguan X."/>
            <person name="Mao Y."/>
            <person name="Jiang J."/>
            <person name="Zhu Y."/>
            <person name="Lei J."/>
            <person name="Kang H."/>
            <person name="Chen S."/>
            <person name="He X."/>
            <person name="Wang R."/>
            <person name="Wang Y."/>
            <person name="Chen J."/>
            <person name="Wang L."/>
            <person name="Yu S."/>
            <person name="Wang B."/>
            <person name="Wei J."/>
            <person name="Song S."/>
            <person name="Lu X."/>
            <person name="Gao Z."/>
            <person name="Gu W."/>
            <person name="Deng X."/>
            <person name="Ma D."/>
            <person name="Wang S."/>
            <person name="Liang W."/>
            <person name="Fang L."/>
            <person name="Cai C."/>
            <person name="Zhu X."/>
            <person name="Zhou B."/>
            <person name="Zhang Y."/>
            <person name="Chen Z."/>
            <person name="Xu S."/>
            <person name="Zhu R."/>
            <person name="Wang S."/>
            <person name="Zhang T."/>
            <person name="Zhao G."/>
        </authorList>
    </citation>
    <scope>NUCLEOTIDE SEQUENCE [LARGE SCALE GENOMIC DNA]</scope>
    <source>
        <strain evidence="4">cv. Xinhai21</strain>
        <tissue evidence="3">Leaf</tissue>
    </source>
</reference>
<evidence type="ECO:0000313" key="3">
    <source>
        <dbReference type="EMBL" id="PPS04424.1"/>
    </source>
</evidence>
<accession>A0A2P5XMA0</accession>
<dbReference type="PANTHER" id="PTHR32009">
    <property type="entry name" value="TMV RESISTANCE PROTEIN N-LIKE"/>
    <property type="match status" value="1"/>
</dbReference>
<dbReference type="EMBL" id="KZ664598">
    <property type="protein sequence ID" value="PPS04424.1"/>
    <property type="molecule type" value="Genomic_DNA"/>
</dbReference>
<dbReference type="SUPFAM" id="SSF52200">
    <property type="entry name" value="Toll/Interleukin receptor TIR domain"/>
    <property type="match status" value="1"/>
</dbReference>
<gene>
    <name evidence="3" type="ORF">GOBAR_AA16242</name>
</gene>
<dbReference type="GO" id="GO:0007165">
    <property type="term" value="P:signal transduction"/>
    <property type="evidence" value="ECO:0007669"/>
    <property type="project" value="InterPro"/>
</dbReference>
<dbReference type="PROSITE" id="PS50104">
    <property type="entry name" value="TIR"/>
    <property type="match status" value="1"/>
</dbReference>
<feature type="domain" description="TIR" evidence="2">
    <location>
        <begin position="14"/>
        <end position="163"/>
    </location>
</feature>
<dbReference type="Gene3D" id="3.40.50.10140">
    <property type="entry name" value="Toll/interleukin-1 receptor homology (TIR) domain"/>
    <property type="match status" value="1"/>
</dbReference>
<sequence length="163" mass="19060">MLSLPSTSSYISRKKYDVFLSFRGEDTRKNFTDHLYAALKRNGIVTFRDDPKLEAGEEIASELLKAIQQSWCSVIVFSETYAFSSWCLEELAEIVKQHNNDGHKVFPIFYDVDPSDLRKQKGKVEEAFARHKERYKEDSEKIQRWRNALIQVAAIKGWHLNNR</sequence>
<dbReference type="Proteomes" id="UP000239757">
    <property type="component" value="Unassembled WGS sequence"/>
</dbReference>
<dbReference type="PANTHER" id="PTHR32009:SF121">
    <property type="entry name" value="SIMILAR TO PART OF DISEASE RESISTANCE PROTEIN-RELATED"/>
    <property type="match status" value="1"/>
</dbReference>
<protein>
    <recommendedName>
        <fullName evidence="2">TIR domain-containing protein</fullName>
    </recommendedName>
</protein>
<dbReference type="SMART" id="SM00255">
    <property type="entry name" value="TIR"/>
    <property type="match status" value="1"/>
</dbReference>
<dbReference type="FunFam" id="3.40.50.10140:FF:000007">
    <property type="entry name" value="Disease resistance protein (TIR-NBS-LRR class)"/>
    <property type="match status" value="1"/>
</dbReference>
<keyword evidence="1" id="KW-0520">NAD</keyword>
<dbReference type="AlphaFoldDB" id="A0A2P5XMA0"/>
<dbReference type="InterPro" id="IPR000157">
    <property type="entry name" value="TIR_dom"/>
</dbReference>
<evidence type="ECO:0000256" key="1">
    <source>
        <dbReference type="ARBA" id="ARBA00023027"/>
    </source>
</evidence>
<dbReference type="Pfam" id="PF01582">
    <property type="entry name" value="TIR"/>
    <property type="match status" value="1"/>
</dbReference>
<organism evidence="3 4">
    <name type="scientific">Gossypium barbadense</name>
    <name type="common">Sea Island cotton</name>
    <name type="synonym">Hibiscus barbadensis</name>
    <dbReference type="NCBI Taxonomy" id="3634"/>
    <lineage>
        <taxon>Eukaryota</taxon>
        <taxon>Viridiplantae</taxon>
        <taxon>Streptophyta</taxon>
        <taxon>Embryophyta</taxon>
        <taxon>Tracheophyta</taxon>
        <taxon>Spermatophyta</taxon>
        <taxon>Magnoliopsida</taxon>
        <taxon>eudicotyledons</taxon>
        <taxon>Gunneridae</taxon>
        <taxon>Pentapetalae</taxon>
        <taxon>rosids</taxon>
        <taxon>malvids</taxon>
        <taxon>Malvales</taxon>
        <taxon>Malvaceae</taxon>
        <taxon>Malvoideae</taxon>
        <taxon>Gossypium</taxon>
    </lineage>
</organism>
<name>A0A2P5XMA0_GOSBA</name>
<evidence type="ECO:0000313" key="4">
    <source>
        <dbReference type="Proteomes" id="UP000239757"/>
    </source>
</evidence>
<dbReference type="InterPro" id="IPR035897">
    <property type="entry name" value="Toll_tir_struct_dom_sf"/>
</dbReference>